<keyword evidence="8 14" id="KW-0067">ATP-binding</keyword>
<dbReference type="PANTHER" id="PTHR10947">
    <property type="entry name" value="PHENYLALANYL-TRNA SYNTHETASE BETA CHAIN AND LEUCINE-RICH REPEAT-CONTAINING PROTEIN 47"/>
    <property type="match status" value="1"/>
</dbReference>
<evidence type="ECO:0000256" key="6">
    <source>
        <dbReference type="ARBA" id="ARBA00022723"/>
    </source>
</evidence>
<dbReference type="SUPFAM" id="SSF54991">
    <property type="entry name" value="Anticodon-binding domain of PheRS"/>
    <property type="match status" value="1"/>
</dbReference>
<feature type="binding site" evidence="14">
    <location>
        <position position="464"/>
    </location>
    <ligand>
        <name>Mg(2+)</name>
        <dbReference type="ChEBI" id="CHEBI:18420"/>
        <note>shared with alpha subunit</note>
    </ligand>
</feature>
<dbReference type="Gene3D" id="3.50.40.10">
    <property type="entry name" value="Phenylalanyl-trna Synthetase, Chain B, domain 3"/>
    <property type="match status" value="1"/>
</dbReference>
<evidence type="ECO:0000313" key="19">
    <source>
        <dbReference type="EMBL" id="ATZ18083.1"/>
    </source>
</evidence>
<sequence length="793" mass="90787">MIITRKWLEKYLDLSNISNEQISVCLNSLGFEVEQEIDYSKLNTKLVIAYIEESEVIEGTKLKKTKTRIGNNKYVTILSTARNVEDDKYGILALPGAKLANGLELDNREILGMVSEGMFCGLNEIGLSNSVLTEAEQVELYYINSIYKNIDEMVGKDISEVLNYDDYIFEVDLTLNRSDALAAKQLVKEIANYFDLKINKTDLKIKFEKPTQSINIELNKKVEKEVNTVSQTFIGLKNTNKPFDSSHDVWLKHSNIKSSENKFEDIASMATLISGQPFILIDAEKVYGELTLTKQVIDKKELIVLKSNKDIVNILGLKTEGKFKVTENTNTMLVVMLNLDQIAMRTQQKNLNISTVDTQRYAKPLNPNLYDQGIEELIKILNEYKMIENVQKIVTTVQKQNYDNVYSITLEKIKDILGIEITIDEIIGLFRTLDISISVKKSELTFTVDKNRTDLYGKNDLCEEIARLYGYDNIIEQPLEYVSFKKTKNLDKKLRDKLSDYLVGLGFNNIKTYSLTDKESNKTWNLFKVKDPVVLMSPLSSQRETFRNNLSKSMIEAIIFNANNGNKSVKFFEMADIFALNGFRQSNLCFAISGEAISDSLNQVHIKANYAYISSILMSVLDLYKVNLTHLTFEVDENVINEIHPYINAVVKYKNKKLGIIYKLNPGYESANKINSTFICEINLNLLLEIADKVHVTNELSKFQNSTRDISFELSNDIAFDTIVETILKDLNYLTNYKVIDKYADEHMKKENTSSLTIKLTFNSLEHQLTEKEINDDFKTVLNNLKELKIKVR</sequence>
<feature type="binding site" evidence="14">
    <location>
        <position position="460"/>
    </location>
    <ligand>
        <name>Mg(2+)</name>
        <dbReference type="ChEBI" id="CHEBI:18420"/>
        <note>shared with alpha subunit</note>
    </ligand>
</feature>
<dbReference type="Gene3D" id="3.30.930.10">
    <property type="entry name" value="Bira Bifunctional Protein, Domain 2"/>
    <property type="match status" value="1"/>
</dbReference>
<dbReference type="HAMAP" id="MF_00283">
    <property type="entry name" value="Phe_tRNA_synth_beta1"/>
    <property type="match status" value="1"/>
</dbReference>
<dbReference type="PANTHER" id="PTHR10947:SF0">
    <property type="entry name" value="PHENYLALANINE--TRNA LIGASE BETA SUBUNIT"/>
    <property type="match status" value="1"/>
</dbReference>
<protein>
    <recommendedName>
        <fullName evidence="14">Phenylalanine--tRNA ligase beta subunit</fullName>
        <ecNumber evidence="14">6.1.1.20</ecNumber>
    </recommendedName>
    <alternativeName>
        <fullName evidence="14">Phenylalanyl-tRNA synthetase beta subunit</fullName>
        <shortName evidence="14">PheRS</shortName>
    </alternativeName>
</protein>
<dbReference type="Pfam" id="PF03147">
    <property type="entry name" value="FDX-ACB"/>
    <property type="match status" value="1"/>
</dbReference>
<evidence type="ECO:0000259" key="16">
    <source>
        <dbReference type="PROSITE" id="PS50886"/>
    </source>
</evidence>
<dbReference type="GO" id="GO:0000287">
    <property type="term" value="F:magnesium ion binding"/>
    <property type="evidence" value="ECO:0007669"/>
    <property type="project" value="UniProtKB-UniRule"/>
</dbReference>
<dbReference type="SMART" id="SM00874">
    <property type="entry name" value="B5"/>
    <property type="match status" value="1"/>
</dbReference>
<dbReference type="PROSITE" id="PS51483">
    <property type="entry name" value="B5"/>
    <property type="match status" value="1"/>
</dbReference>
<dbReference type="AlphaFoldDB" id="A0A2K8NZL7"/>
<keyword evidence="12 14" id="KW-0030">Aminoacyl-tRNA synthetase</keyword>
<dbReference type="SUPFAM" id="SSF46955">
    <property type="entry name" value="Putative DNA-binding domain"/>
    <property type="match status" value="1"/>
</dbReference>
<evidence type="ECO:0000256" key="8">
    <source>
        <dbReference type="ARBA" id="ARBA00022840"/>
    </source>
</evidence>
<keyword evidence="6 14" id="KW-0479">Metal-binding</keyword>
<dbReference type="InterPro" id="IPR005147">
    <property type="entry name" value="tRNA_synthase_B5-dom"/>
</dbReference>
<evidence type="ECO:0000256" key="7">
    <source>
        <dbReference type="ARBA" id="ARBA00022741"/>
    </source>
</evidence>
<dbReference type="STRING" id="1408435.GCA_000685885_00479"/>
<dbReference type="OrthoDB" id="9805455at2"/>
<evidence type="ECO:0000256" key="15">
    <source>
        <dbReference type="PROSITE-ProRule" id="PRU00209"/>
    </source>
</evidence>
<comment type="cofactor">
    <cofactor evidence="14">
        <name>Mg(2+)</name>
        <dbReference type="ChEBI" id="CHEBI:18420"/>
    </cofactor>
    <text evidence="14">Binds 2 magnesium ions per tetramer.</text>
</comment>
<dbReference type="SMART" id="SM00873">
    <property type="entry name" value="B3_4"/>
    <property type="match status" value="1"/>
</dbReference>
<keyword evidence="4 15" id="KW-0820">tRNA-binding</keyword>
<keyword evidence="9 14" id="KW-0460">Magnesium</keyword>
<dbReference type="InterPro" id="IPR045060">
    <property type="entry name" value="Phe-tRNA-ligase_IIc_bsu"/>
</dbReference>
<comment type="subunit">
    <text evidence="3 14">Tetramer of two alpha and two beta subunits.</text>
</comment>
<dbReference type="GO" id="GO:0000049">
    <property type="term" value="F:tRNA binding"/>
    <property type="evidence" value="ECO:0007669"/>
    <property type="project" value="UniProtKB-UniRule"/>
</dbReference>
<dbReference type="Gene3D" id="3.30.56.10">
    <property type="match status" value="2"/>
</dbReference>
<keyword evidence="14" id="KW-0963">Cytoplasm</keyword>
<keyword evidence="20" id="KW-1185">Reference proteome</keyword>
<dbReference type="InterPro" id="IPR005121">
    <property type="entry name" value="Fdx_antiC-bd"/>
</dbReference>
<keyword evidence="7 14" id="KW-0547">Nucleotide-binding</keyword>
<dbReference type="GO" id="GO:0009328">
    <property type="term" value="C:phenylalanine-tRNA ligase complex"/>
    <property type="evidence" value="ECO:0007669"/>
    <property type="project" value="TreeGrafter"/>
</dbReference>
<dbReference type="RefSeq" id="WP_028124086.1">
    <property type="nucleotide sequence ID" value="NZ_CP024964.1"/>
</dbReference>
<evidence type="ECO:0000256" key="5">
    <source>
        <dbReference type="ARBA" id="ARBA00022598"/>
    </source>
</evidence>
<comment type="similarity">
    <text evidence="2 14">Belongs to the phenylalanyl-tRNA synthetase beta subunit family. Type 1 subfamily.</text>
</comment>
<dbReference type="Gene3D" id="3.30.70.380">
    <property type="entry name" value="Ferrodoxin-fold anticodon-binding domain"/>
    <property type="match status" value="1"/>
</dbReference>
<dbReference type="GO" id="GO:0006432">
    <property type="term" value="P:phenylalanyl-tRNA aminoacylation"/>
    <property type="evidence" value="ECO:0007669"/>
    <property type="project" value="UniProtKB-UniRule"/>
</dbReference>
<proteinExistence type="inferred from homology"/>
<dbReference type="InterPro" id="IPR002547">
    <property type="entry name" value="tRNA-bd_dom"/>
</dbReference>
<dbReference type="InterPro" id="IPR036690">
    <property type="entry name" value="Fdx_antiC-bd_sf"/>
</dbReference>
<evidence type="ECO:0000259" key="18">
    <source>
        <dbReference type="PROSITE" id="PS51483"/>
    </source>
</evidence>
<keyword evidence="5 14" id="KW-0436">Ligase</keyword>
<dbReference type="KEGG" id="eml:EMELA_v1c05480"/>
<feature type="binding site" evidence="14">
    <location>
        <position position="463"/>
    </location>
    <ligand>
        <name>Mg(2+)</name>
        <dbReference type="ChEBI" id="CHEBI:18420"/>
        <note>shared with alpha subunit</note>
    </ligand>
</feature>
<dbReference type="Pfam" id="PF17759">
    <property type="entry name" value="tRNA_synthFbeta"/>
    <property type="match status" value="1"/>
</dbReference>
<dbReference type="EC" id="6.1.1.20" evidence="14"/>
<dbReference type="Proteomes" id="UP000231896">
    <property type="component" value="Chromosome"/>
</dbReference>
<dbReference type="NCBIfam" id="TIGR00472">
    <property type="entry name" value="pheT_bact"/>
    <property type="match status" value="1"/>
</dbReference>
<evidence type="ECO:0000256" key="4">
    <source>
        <dbReference type="ARBA" id="ARBA00022555"/>
    </source>
</evidence>
<keyword evidence="11 14" id="KW-0648">Protein biosynthesis</keyword>
<feature type="domain" description="TRNA-binding" evidence="16">
    <location>
        <begin position="40"/>
        <end position="159"/>
    </location>
</feature>
<dbReference type="InterPro" id="IPR009061">
    <property type="entry name" value="DNA-bd_dom_put_sf"/>
</dbReference>
<dbReference type="Gene3D" id="2.40.50.140">
    <property type="entry name" value="Nucleic acid-binding proteins"/>
    <property type="match status" value="1"/>
</dbReference>
<evidence type="ECO:0000313" key="20">
    <source>
        <dbReference type="Proteomes" id="UP000231896"/>
    </source>
</evidence>
<evidence type="ECO:0000256" key="10">
    <source>
        <dbReference type="ARBA" id="ARBA00022884"/>
    </source>
</evidence>
<dbReference type="InterPro" id="IPR041616">
    <property type="entry name" value="PheRS_beta_core"/>
</dbReference>
<dbReference type="GO" id="GO:0005524">
    <property type="term" value="F:ATP binding"/>
    <property type="evidence" value="ECO:0007669"/>
    <property type="project" value="UniProtKB-UniRule"/>
</dbReference>
<feature type="domain" description="FDX-ACB" evidence="17">
    <location>
        <begin position="701"/>
        <end position="793"/>
    </location>
</feature>
<evidence type="ECO:0000256" key="1">
    <source>
        <dbReference type="ARBA" id="ARBA00004496"/>
    </source>
</evidence>
<dbReference type="InterPro" id="IPR004532">
    <property type="entry name" value="Phe-tRNA-ligase_IIc_bsu_bact"/>
</dbReference>
<dbReference type="EMBL" id="CP024964">
    <property type="protein sequence ID" value="ATZ18083.1"/>
    <property type="molecule type" value="Genomic_DNA"/>
</dbReference>
<dbReference type="SUPFAM" id="SSF50249">
    <property type="entry name" value="Nucleic acid-binding proteins"/>
    <property type="match status" value="1"/>
</dbReference>
<feature type="domain" description="B5" evidence="18">
    <location>
        <begin position="401"/>
        <end position="476"/>
    </location>
</feature>
<feature type="binding site" evidence="14">
    <location>
        <position position="454"/>
    </location>
    <ligand>
        <name>Mg(2+)</name>
        <dbReference type="ChEBI" id="CHEBI:18420"/>
        <note>shared with alpha subunit</note>
    </ligand>
</feature>
<gene>
    <name evidence="14 19" type="primary">pheT</name>
    <name evidence="19" type="ORF">EMELA_v1c05480</name>
</gene>
<dbReference type="PROSITE" id="PS51447">
    <property type="entry name" value="FDX_ACB"/>
    <property type="match status" value="1"/>
</dbReference>
<organism evidence="19 20">
    <name type="scientific">Mesoplasma melaleucae</name>
    <dbReference type="NCBI Taxonomy" id="81459"/>
    <lineage>
        <taxon>Bacteria</taxon>
        <taxon>Bacillati</taxon>
        <taxon>Mycoplasmatota</taxon>
        <taxon>Mollicutes</taxon>
        <taxon>Entomoplasmatales</taxon>
        <taxon>Entomoplasmataceae</taxon>
        <taxon>Mesoplasma</taxon>
    </lineage>
</organism>
<evidence type="ECO:0000256" key="2">
    <source>
        <dbReference type="ARBA" id="ARBA00008653"/>
    </source>
</evidence>
<reference evidence="19 20" key="1">
    <citation type="submission" date="2017-11" db="EMBL/GenBank/DDBJ databases">
        <title>Genome sequence of Entomoplasma melaleucae M1 (ATCC 49191).</title>
        <authorList>
            <person name="Lo W.-S."/>
            <person name="Gasparich G.E."/>
            <person name="Kuo C.-H."/>
        </authorList>
    </citation>
    <scope>NUCLEOTIDE SEQUENCE [LARGE SCALE GENOMIC DNA]</scope>
    <source>
        <strain evidence="19 20">M1</strain>
    </source>
</reference>
<dbReference type="GO" id="GO:0004826">
    <property type="term" value="F:phenylalanine-tRNA ligase activity"/>
    <property type="evidence" value="ECO:0007669"/>
    <property type="project" value="UniProtKB-UniRule"/>
</dbReference>
<evidence type="ECO:0000256" key="11">
    <source>
        <dbReference type="ARBA" id="ARBA00022917"/>
    </source>
</evidence>
<dbReference type="SUPFAM" id="SSF56037">
    <property type="entry name" value="PheT/TilS domain"/>
    <property type="match status" value="1"/>
</dbReference>
<dbReference type="InterPro" id="IPR012340">
    <property type="entry name" value="NA-bd_OB-fold"/>
</dbReference>
<dbReference type="InterPro" id="IPR005146">
    <property type="entry name" value="B3/B4_tRNA-bd"/>
</dbReference>
<keyword evidence="10 15" id="KW-0694">RNA-binding</keyword>
<comment type="subcellular location">
    <subcellularLocation>
        <location evidence="1 14">Cytoplasm</location>
    </subcellularLocation>
</comment>
<dbReference type="InterPro" id="IPR020825">
    <property type="entry name" value="Phe-tRNA_synthase-like_B3/B4"/>
</dbReference>
<evidence type="ECO:0000256" key="14">
    <source>
        <dbReference type="HAMAP-Rule" id="MF_00283"/>
    </source>
</evidence>
<evidence type="ECO:0000256" key="12">
    <source>
        <dbReference type="ARBA" id="ARBA00023146"/>
    </source>
</evidence>
<evidence type="ECO:0000256" key="3">
    <source>
        <dbReference type="ARBA" id="ARBA00011209"/>
    </source>
</evidence>
<comment type="catalytic activity">
    <reaction evidence="13 14">
        <text>tRNA(Phe) + L-phenylalanine + ATP = L-phenylalanyl-tRNA(Phe) + AMP + diphosphate + H(+)</text>
        <dbReference type="Rhea" id="RHEA:19413"/>
        <dbReference type="Rhea" id="RHEA-COMP:9668"/>
        <dbReference type="Rhea" id="RHEA-COMP:9699"/>
        <dbReference type="ChEBI" id="CHEBI:15378"/>
        <dbReference type="ChEBI" id="CHEBI:30616"/>
        <dbReference type="ChEBI" id="CHEBI:33019"/>
        <dbReference type="ChEBI" id="CHEBI:58095"/>
        <dbReference type="ChEBI" id="CHEBI:78442"/>
        <dbReference type="ChEBI" id="CHEBI:78531"/>
        <dbReference type="ChEBI" id="CHEBI:456215"/>
        <dbReference type="EC" id="6.1.1.20"/>
    </reaction>
</comment>
<dbReference type="SUPFAM" id="SSF55681">
    <property type="entry name" value="Class II aaRS and biotin synthetases"/>
    <property type="match status" value="1"/>
</dbReference>
<dbReference type="SMART" id="SM00896">
    <property type="entry name" value="FDX-ACB"/>
    <property type="match status" value="1"/>
</dbReference>
<name>A0A2K8NZL7_9MOLU</name>
<accession>A0A2K8NZL7</accession>
<dbReference type="PROSITE" id="PS50886">
    <property type="entry name" value="TRBD"/>
    <property type="match status" value="1"/>
</dbReference>
<evidence type="ECO:0000259" key="17">
    <source>
        <dbReference type="PROSITE" id="PS51447"/>
    </source>
</evidence>
<dbReference type="Pfam" id="PF03483">
    <property type="entry name" value="B3_4"/>
    <property type="match status" value="1"/>
</dbReference>
<dbReference type="Pfam" id="PF03484">
    <property type="entry name" value="B5"/>
    <property type="match status" value="1"/>
</dbReference>
<evidence type="ECO:0000256" key="9">
    <source>
        <dbReference type="ARBA" id="ARBA00022842"/>
    </source>
</evidence>
<evidence type="ECO:0000256" key="13">
    <source>
        <dbReference type="ARBA" id="ARBA00049255"/>
    </source>
</evidence>
<dbReference type="InterPro" id="IPR045864">
    <property type="entry name" value="aa-tRNA-synth_II/BPL/LPL"/>
</dbReference>